<dbReference type="EMBL" id="BSXT01001839">
    <property type="protein sequence ID" value="GMF45582.1"/>
    <property type="molecule type" value="Genomic_DNA"/>
</dbReference>
<comment type="caution">
    <text evidence="1">The sequence shown here is derived from an EMBL/GenBank/DDBJ whole genome shotgun (WGS) entry which is preliminary data.</text>
</comment>
<proteinExistence type="predicted"/>
<protein>
    <submittedName>
        <fullName evidence="1">Unnamed protein product</fullName>
    </submittedName>
</protein>
<keyword evidence="2" id="KW-1185">Reference proteome</keyword>
<dbReference type="OrthoDB" id="127257at2759"/>
<dbReference type="Proteomes" id="UP001165121">
    <property type="component" value="Unassembled WGS sequence"/>
</dbReference>
<dbReference type="AlphaFoldDB" id="A0A9W7D0C4"/>
<gene>
    <name evidence="1" type="ORF">Pfra01_001638900</name>
</gene>
<accession>A0A9W7D0C4</accession>
<evidence type="ECO:0000313" key="1">
    <source>
        <dbReference type="EMBL" id="GMF45582.1"/>
    </source>
</evidence>
<name>A0A9W7D0C4_9STRA</name>
<evidence type="ECO:0000313" key="2">
    <source>
        <dbReference type="Proteomes" id="UP001165121"/>
    </source>
</evidence>
<sequence>MAETSVKTRRGFGLEKATTAVASARETVTVIGANGGGSAPLPSGHDEQVPRGEVGDAHAKVSESELGLSDDAELHEDNYTKDANAVTVTPRDERVKLEAAAEEHQVADELRTARRRVAGDVLTQHEGQRQQNEAKRDEECHARAARVSLVHRSATAARGEVVEYVCADDGLPTAMVQVAGARRNVKLDSGARFTVAGTDWMQYGDKADQAAPVEYVEGIGGL</sequence>
<organism evidence="1 2">
    <name type="scientific">Phytophthora fragariaefolia</name>
    <dbReference type="NCBI Taxonomy" id="1490495"/>
    <lineage>
        <taxon>Eukaryota</taxon>
        <taxon>Sar</taxon>
        <taxon>Stramenopiles</taxon>
        <taxon>Oomycota</taxon>
        <taxon>Peronosporomycetes</taxon>
        <taxon>Peronosporales</taxon>
        <taxon>Peronosporaceae</taxon>
        <taxon>Phytophthora</taxon>
    </lineage>
</organism>
<reference evidence="1" key="1">
    <citation type="submission" date="2023-04" db="EMBL/GenBank/DDBJ databases">
        <title>Phytophthora fragariaefolia NBRC 109709.</title>
        <authorList>
            <person name="Ichikawa N."/>
            <person name="Sato H."/>
            <person name="Tonouchi N."/>
        </authorList>
    </citation>
    <scope>NUCLEOTIDE SEQUENCE</scope>
    <source>
        <strain evidence="1">NBRC 109709</strain>
    </source>
</reference>